<feature type="region of interest" description="Disordered" evidence="1">
    <location>
        <begin position="1"/>
        <end position="108"/>
    </location>
</feature>
<keyword evidence="2" id="KW-0723">Serine/threonine-protein kinase</keyword>
<reference evidence="2 3" key="1">
    <citation type="journal article" date="2015" name="Mol. Biochem. Parasitol.">
        <title>Identification of polymorphic genes for use in assemblage B genotyping assays through comparative genomics of multiple assemblage B Giardia duodenalis isolates.</title>
        <authorList>
            <person name="Wielinga C."/>
            <person name="Thompson R.C."/>
            <person name="Monis P."/>
            <person name="Ryan U."/>
        </authorList>
    </citation>
    <scope>NUCLEOTIDE SEQUENCE [LARGE SCALE GENOMIC DNA]</scope>
    <source>
        <strain evidence="2 3">BAH15c1</strain>
    </source>
</reference>
<sequence length="108" mass="11513">MRSTGRAPNTHFETHLLSDGHNRASHSGPPGPAGEGPSSTALEATGGGANHPKQRLTREPPHPGPPDTIKAIRPPQHHQELVPTTPHRRLLPKSRLPAADEPPAQEPN</sequence>
<keyword evidence="2" id="KW-0418">Kinase</keyword>
<proteinExistence type="predicted"/>
<protein>
    <submittedName>
        <fullName evidence="2">Serine/threonine protein kinase</fullName>
    </submittedName>
</protein>
<evidence type="ECO:0000313" key="3">
    <source>
        <dbReference type="Proteomes" id="UP000070089"/>
    </source>
</evidence>
<evidence type="ECO:0000256" key="1">
    <source>
        <dbReference type="SAM" id="MobiDB-lite"/>
    </source>
</evidence>
<organism evidence="2 3">
    <name type="scientific">Giardia duodenalis assemblage B</name>
    <dbReference type="NCBI Taxonomy" id="1394984"/>
    <lineage>
        <taxon>Eukaryota</taxon>
        <taxon>Metamonada</taxon>
        <taxon>Diplomonadida</taxon>
        <taxon>Hexamitidae</taxon>
        <taxon>Giardiinae</taxon>
        <taxon>Giardia</taxon>
    </lineage>
</organism>
<dbReference type="EMBL" id="JXTI01000074">
    <property type="protein sequence ID" value="KWX13309.1"/>
    <property type="molecule type" value="Genomic_DNA"/>
</dbReference>
<dbReference type="Proteomes" id="UP000070089">
    <property type="component" value="Unassembled WGS sequence"/>
</dbReference>
<name>A0A132NT94_GIAIN</name>
<feature type="compositionally biased region" description="Basic and acidic residues" evidence="1">
    <location>
        <begin position="12"/>
        <end position="22"/>
    </location>
</feature>
<accession>A0A132NT94</accession>
<keyword evidence="2" id="KW-0808">Transferase</keyword>
<gene>
    <name evidence="2" type="ORF">QR46_2687</name>
</gene>
<dbReference type="GO" id="GO:0004674">
    <property type="term" value="F:protein serine/threonine kinase activity"/>
    <property type="evidence" value="ECO:0007669"/>
    <property type="project" value="UniProtKB-KW"/>
</dbReference>
<evidence type="ECO:0000313" key="2">
    <source>
        <dbReference type="EMBL" id="KWX13309.1"/>
    </source>
</evidence>
<dbReference type="VEuPathDB" id="GiardiaDB:QR46_2687"/>
<comment type="caution">
    <text evidence="2">The sequence shown here is derived from an EMBL/GenBank/DDBJ whole genome shotgun (WGS) entry which is preliminary data.</text>
</comment>
<dbReference type="AlphaFoldDB" id="A0A132NT94"/>